<sequence>MSDARPCRYCCDNSACWTQSETRVQTEGWSLPLSLAALCEHELAERERRRLARHLKDARLPAGKTLETFEFEALAA</sequence>
<feature type="domain" description="IstB-like ATP-binding" evidence="1">
    <location>
        <begin position="17"/>
        <end position="72"/>
    </location>
</feature>
<comment type="caution">
    <text evidence="2">The sequence shown here is derived from an EMBL/GenBank/DDBJ whole genome shotgun (WGS) entry which is preliminary data.</text>
</comment>
<evidence type="ECO:0000313" key="2">
    <source>
        <dbReference type="EMBL" id="MCE8024111.1"/>
    </source>
</evidence>
<keyword evidence="3" id="KW-1185">Reference proteome</keyword>
<accession>A0ABS9AR50</accession>
<reference evidence="2 3" key="1">
    <citation type="journal article" date="2021" name="Front. Microbiol.">
        <title>Aerobic Denitrification and Heterotrophic Sulfur Oxidation in the Genus Halomonas Revealed by Six Novel Species Characterizations and Genome-Based Analysis.</title>
        <authorList>
            <person name="Wang L."/>
            <person name="Shao Z."/>
        </authorList>
    </citation>
    <scope>NUCLEOTIDE SEQUENCE [LARGE SCALE GENOMIC DNA]</scope>
    <source>
        <strain evidence="2 3">MCCC 1A11058</strain>
    </source>
</reference>
<dbReference type="Pfam" id="PF01695">
    <property type="entry name" value="IstB_IS21"/>
    <property type="match status" value="1"/>
</dbReference>
<dbReference type="Proteomes" id="UP001320272">
    <property type="component" value="Unassembled WGS sequence"/>
</dbReference>
<protein>
    <recommendedName>
        <fullName evidence="1">IstB-like ATP-binding domain-containing protein</fullName>
    </recommendedName>
</protein>
<proteinExistence type="predicted"/>
<dbReference type="InterPro" id="IPR002611">
    <property type="entry name" value="IstB_ATP-bd"/>
</dbReference>
<gene>
    <name evidence="2" type="ORF">HOP59_08200</name>
</gene>
<organism evidence="2 3">
    <name type="scientific">Billgrantia aerodenitrificans</name>
    <dbReference type="NCBI Taxonomy" id="2733483"/>
    <lineage>
        <taxon>Bacteria</taxon>
        <taxon>Pseudomonadati</taxon>
        <taxon>Pseudomonadota</taxon>
        <taxon>Gammaproteobacteria</taxon>
        <taxon>Oceanospirillales</taxon>
        <taxon>Halomonadaceae</taxon>
        <taxon>Billgrantia</taxon>
    </lineage>
</organism>
<name>A0ABS9AR50_9GAMM</name>
<dbReference type="EMBL" id="JABFTV010000003">
    <property type="protein sequence ID" value="MCE8024111.1"/>
    <property type="molecule type" value="Genomic_DNA"/>
</dbReference>
<evidence type="ECO:0000259" key="1">
    <source>
        <dbReference type="Pfam" id="PF01695"/>
    </source>
</evidence>
<evidence type="ECO:0000313" key="3">
    <source>
        <dbReference type="Proteomes" id="UP001320272"/>
    </source>
</evidence>